<evidence type="ECO:0000313" key="5">
    <source>
        <dbReference type="EMBL" id="HJE96591.1"/>
    </source>
</evidence>
<comment type="caution">
    <text evidence="5">The sequence shown here is derived from an EMBL/GenBank/DDBJ whole genome shotgun (WGS) entry which is preliminary data.</text>
</comment>
<sequence>MADEVLGRMAIELDLKDSSFTKGLTGAKQATRNAMSEMKANMAVIGQTGSKYERLAMQGKGLTKALEAQKNEMRLLDKEYKNSLTSNGEQTRASAKYAQQANNARAKVEALNKQIVENAKATARAKVETTGWTGHLNTISKSAIAAGTKLTKFGDNFTKRVSAPIGAGFIYSAKQAIDFNSQIAALGPLLTNGGKLTAQYRSQLDQLASSSKKWSKQYGVSTNDINSGMGELIRKGYTAKQTLGAMPAILDATKASGDSFNDVMHVSTSVLEQFGLKTKSTAGTLRNTTRVTDTLTTIANRTSAGFKDMGDAMVYIGPSAHAAGISLEETAAMVGILSNKGIEGSQAGTALRGALTRLIKPSKQNVEGFKKLGINVEDFKKGTLTLPDMLDKIKNNTKGWTKEQRAAAVATAFGTEAQSGMNALISAGGGELRKYTKYAEDSAGSTKKIAESMNSTQAAKIKRFQQTLHVLSIDIGEKLLPSFEPILSKADEWINKFDNMSEHTQSLIVKAGLLAVALGPTASILGRIITTTGKFGAGIVKVKGYFAAVRAGKDAVDALGIGSKAASTGLSAVGNSAASSAGTVGALGSSFKLLNPYVLGATAAIAAGITVWELWGKKAYQSSQETGRWGSSVGKTADTALTKFKGTSAGIVDALTDMQTAGETSTKSLAKSFDSEFGQIEKSAKEHMDNVNKAVKGLDPNVQTAVEKSAQKTKKSMDATIADARSHYKIAETILKGHNGKVSELNDDQRIMLRNQQDAMAEDEIKVLGITGKKKKTIMAALNNDISGMTRSQRTNAMRELQDYNRDSIKSY</sequence>
<reference evidence="5" key="2">
    <citation type="submission" date="2021-09" db="EMBL/GenBank/DDBJ databases">
        <authorList>
            <person name="Gilroy R."/>
        </authorList>
    </citation>
    <scope>NUCLEOTIDE SEQUENCE</scope>
    <source>
        <strain evidence="5">CHK174-6876</strain>
    </source>
</reference>
<reference evidence="5" key="1">
    <citation type="journal article" date="2021" name="PeerJ">
        <title>Extensive microbial diversity within the chicken gut microbiome revealed by metagenomics and culture.</title>
        <authorList>
            <person name="Gilroy R."/>
            <person name="Ravi A."/>
            <person name="Getino M."/>
            <person name="Pursley I."/>
            <person name="Horton D.L."/>
            <person name="Alikhan N.F."/>
            <person name="Baker D."/>
            <person name="Gharbi K."/>
            <person name="Hall N."/>
            <person name="Watson M."/>
            <person name="Adriaenssens E.M."/>
            <person name="Foster-Nyarko E."/>
            <person name="Jarju S."/>
            <person name="Secka A."/>
            <person name="Antonio M."/>
            <person name="Oren A."/>
            <person name="Chaudhuri R.R."/>
            <person name="La Ragione R."/>
            <person name="Hildebrand F."/>
            <person name="Pallen M.J."/>
        </authorList>
    </citation>
    <scope>NUCLEOTIDE SEQUENCE</scope>
    <source>
        <strain evidence="5">CHK174-6876</strain>
    </source>
</reference>
<organism evidence="5 6">
    <name type="scientific">Ligilactobacillus acidipiscis</name>
    <dbReference type="NCBI Taxonomy" id="89059"/>
    <lineage>
        <taxon>Bacteria</taxon>
        <taxon>Bacillati</taxon>
        <taxon>Bacillota</taxon>
        <taxon>Bacilli</taxon>
        <taxon>Lactobacillales</taxon>
        <taxon>Lactobacillaceae</taxon>
        <taxon>Ligilactobacillus</taxon>
    </lineage>
</organism>
<evidence type="ECO:0000259" key="4">
    <source>
        <dbReference type="Pfam" id="PF10145"/>
    </source>
</evidence>
<dbReference type="Pfam" id="PF10145">
    <property type="entry name" value="PhageMin_Tail"/>
    <property type="match status" value="1"/>
</dbReference>
<gene>
    <name evidence="5" type="ORF">K8V00_03130</name>
</gene>
<dbReference type="Proteomes" id="UP000707535">
    <property type="component" value="Unassembled WGS sequence"/>
</dbReference>
<feature type="compositionally biased region" description="Basic and acidic residues" evidence="3">
    <location>
        <begin position="800"/>
        <end position="812"/>
    </location>
</feature>
<protein>
    <submittedName>
        <fullName evidence="5">Phage tail tape measure protein</fullName>
    </submittedName>
</protein>
<dbReference type="PANTHER" id="PTHR37813:SF1">
    <property type="entry name" value="FELS-2 PROPHAGE PROTEIN"/>
    <property type="match status" value="1"/>
</dbReference>
<name>A0A921K0J4_9LACO</name>
<dbReference type="NCBIfam" id="TIGR01760">
    <property type="entry name" value="tape_meas_TP901"/>
    <property type="match status" value="1"/>
</dbReference>
<dbReference type="AlphaFoldDB" id="A0A921K0J4"/>
<proteinExistence type="predicted"/>
<dbReference type="EMBL" id="DYXG01000027">
    <property type="protein sequence ID" value="HJE96591.1"/>
    <property type="molecule type" value="Genomic_DNA"/>
</dbReference>
<dbReference type="PANTHER" id="PTHR37813">
    <property type="entry name" value="FELS-2 PROPHAGE PROTEIN"/>
    <property type="match status" value="1"/>
</dbReference>
<feature type="non-terminal residue" evidence="5">
    <location>
        <position position="812"/>
    </location>
</feature>
<feature type="region of interest" description="Disordered" evidence="3">
    <location>
        <begin position="790"/>
        <end position="812"/>
    </location>
</feature>
<keyword evidence="1" id="KW-1188">Viral release from host cell</keyword>
<accession>A0A921K0J4</accession>
<evidence type="ECO:0000256" key="2">
    <source>
        <dbReference type="SAM" id="Coils"/>
    </source>
</evidence>
<keyword evidence="2" id="KW-0175">Coiled coil</keyword>
<evidence type="ECO:0000313" key="6">
    <source>
        <dbReference type="Proteomes" id="UP000707535"/>
    </source>
</evidence>
<feature type="coiled-coil region" evidence="2">
    <location>
        <begin position="94"/>
        <end position="121"/>
    </location>
</feature>
<feature type="domain" description="Phage tail tape measure protein" evidence="4">
    <location>
        <begin position="210"/>
        <end position="414"/>
    </location>
</feature>
<dbReference type="InterPro" id="IPR010090">
    <property type="entry name" value="Phage_tape_meas"/>
</dbReference>
<evidence type="ECO:0000256" key="1">
    <source>
        <dbReference type="ARBA" id="ARBA00022612"/>
    </source>
</evidence>
<evidence type="ECO:0000256" key="3">
    <source>
        <dbReference type="SAM" id="MobiDB-lite"/>
    </source>
</evidence>